<feature type="transmembrane region" description="Helical" evidence="1">
    <location>
        <begin position="31"/>
        <end position="47"/>
    </location>
</feature>
<reference evidence="2 3" key="1">
    <citation type="submission" date="2021-01" db="EMBL/GenBank/DDBJ databases">
        <title>FDA dAtabase for Regulatory Grade micrObial Sequences (FDA-ARGOS): Supporting development and validation of Infectious Disease Dx tests.</title>
        <authorList>
            <person name="Nelson B."/>
            <person name="Plummer A."/>
            <person name="Tallon L."/>
            <person name="Sadzewicz L."/>
            <person name="Zhao X."/>
            <person name="Boylan J."/>
            <person name="Ott S."/>
            <person name="Bowen H."/>
            <person name="Vavikolanu K."/>
            <person name="Mehta A."/>
            <person name="Aluvathingal J."/>
            <person name="Nadendla S."/>
            <person name="Myers T."/>
            <person name="Yan Y."/>
            <person name="Sichtig H."/>
        </authorList>
    </citation>
    <scope>NUCLEOTIDE SEQUENCE [LARGE SCALE GENOMIC DNA]</scope>
    <source>
        <strain evidence="2 3">FDAARGOS_1161</strain>
    </source>
</reference>
<feature type="transmembrane region" description="Helical" evidence="1">
    <location>
        <begin position="87"/>
        <end position="108"/>
    </location>
</feature>
<keyword evidence="1" id="KW-1133">Transmembrane helix</keyword>
<feature type="transmembrane region" description="Helical" evidence="1">
    <location>
        <begin position="115"/>
        <end position="138"/>
    </location>
</feature>
<organism evidence="2 3">
    <name type="scientific">Peribacillus psychrosaccharolyticus</name>
    <name type="common">Bacillus psychrosaccharolyticus</name>
    <dbReference type="NCBI Taxonomy" id="1407"/>
    <lineage>
        <taxon>Bacteria</taxon>
        <taxon>Bacillati</taxon>
        <taxon>Bacillota</taxon>
        <taxon>Bacilli</taxon>
        <taxon>Bacillales</taxon>
        <taxon>Bacillaceae</taxon>
        <taxon>Peribacillus</taxon>
    </lineage>
</organism>
<evidence type="ECO:0000313" key="2">
    <source>
        <dbReference type="EMBL" id="QQS99226.1"/>
    </source>
</evidence>
<keyword evidence="3" id="KW-1185">Reference proteome</keyword>
<dbReference type="KEGG" id="ppsr:I6J18_16500"/>
<evidence type="ECO:0000256" key="1">
    <source>
        <dbReference type="SAM" id="Phobius"/>
    </source>
</evidence>
<protein>
    <submittedName>
        <fullName evidence="2">Uncharacterized protein</fullName>
    </submittedName>
</protein>
<sequence length="182" mass="20744">MFQNILRSIDILTIILSVTAIYSMVFMETDLINSLLIILSPLLLLVAKYKGSRTLLFLAYLCTTIFFTSIIYNALSTGSTDYFHSGASSFFIALIAITVSLSAAIIGFGTNTLTILWISLHILVLRQTLILYSASAFFEHFWSEKALDTVIRHDYPFILMIVWLGLFLDKYQRELSREYISR</sequence>
<dbReference type="EMBL" id="CP068053">
    <property type="protein sequence ID" value="QQS99226.1"/>
    <property type="molecule type" value="Genomic_DNA"/>
</dbReference>
<dbReference type="AlphaFoldDB" id="A0A974NK81"/>
<feature type="transmembrane region" description="Helical" evidence="1">
    <location>
        <begin position="150"/>
        <end position="168"/>
    </location>
</feature>
<gene>
    <name evidence="2" type="ORF">I6J18_16500</name>
</gene>
<dbReference type="Proteomes" id="UP000595254">
    <property type="component" value="Chromosome"/>
</dbReference>
<accession>A0A974NK81</accession>
<feature type="transmembrane region" description="Helical" evidence="1">
    <location>
        <begin position="54"/>
        <end position="75"/>
    </location>
</feature>
<keyword evidence="1" id="KW-0812">Transmembrane</keyword>
<evidence type="ECO:0000313" key="3">
    <source>
        <dbReference type="Proteomes" id="UP000595254"/>
    </source>
</evidence>
<feature type="transmembrane region" description="Helical" evidence="1">
    <location>
        <begin position="5"/>
        <end position="25"/>
    </location>
</feature>
<keyword evidence="1" id="KW-0472">Membrane</keyword>
<name>A0A974NK81_PERPY</name>
<dbReference type="RefSeq" id="WP_152526502.1">
    <property type="nucleotide sequence ID" value="NZ_CP068053.1"/>
</dbReference>
<proteinExistence type="predicted"/>